<feature type="region of interest" description="Disordered" evidence="1">
    <location>
        <begin position="1"/>
        <end position="62"/>
    </location>
</feature>
<dbReference type="Proteomes" id="UP001599756">
    <property type="component" value="Unassembled WGS sequence"/>
</dbReference>
<sequence length="62" mass="5748">MTEACAADPESVRTAAPAADAPADGDSHAAGACGDAAAGAVDTAPAAQSVRSRAPPALTDAG</sequence>
<accession>A0ABW6H3Q1</accession>
<evidence type="ECO:0000313" key="3">
    <source>
        <dbReference type="Proteomes" id="UP001599756"/>
    </source>
</evidence>
<proteinExistence type="predicted"/>
<feature type="compositionally biased region" description="Low complexity" evidence="1">
    <location>
        <begin position="15"/>
        <end position="47"/>
    </location>
</feature>
<keyword evidence="3" id="KW-1185">Reference proteome</keyword>
<name>A0ABW6H3Q1_9ACTN</name>
<reference evidence="2 3" key="1">
    <citation type="submission" date="2024-09" db="EMBL/GenBank/DDBJ databases">
        <title>The Natural Products Discovery Center: Release of the First 8490 Sequenced Strains for Exploring Actinobacteria Biosynthetic Diversity.</title>
        <authorList>
            <person name="Kalkreuter E."/>
            <person name="Kautsar S.A."/>
            <person name="Yang D."/>
            <person name="Bader C.D."/>
            <person name="Teijaro C.N."/>
            <person name="Fluegel L."/>
            <person name="Davis C.M."/>
            <person name="Simpson J.R."/>
            <person name="Lauterbach L."/>
            <person name="Steele A.D."/>
            <person name="Gui C."/>
            <person name="Meng S."/>
            <person name="Li G."/>
            <person name="Viehrig K."/>
            <person name="Ye F."/>
            <person name="Su P."/>
            <person name="Kiefer A.F."/>
            <person name="Nichols A."/>
            <person name="Cepeda A.J."/>
            <person name="Yan W."/>
            <person name="Fan B."/>
            <person name="Jiang Y."/>
            <person name="Adhikari A."/>
            <person name="Zheng C.-J."/>
            <person name="Schuster L."/>
            <person name="Cowan T.M."/>
            <person name="Smanski M.J."/>
            <person name="Chevrette M.G."/>
            <person name="De Carvalho L.P.S."/>
            <person name="Shen B."/>
        </authorList>
    </citation>
    <scope>NUCLEOTIDE SEQUENCE [LARGE SCALE GENOMIC DNA]</scope>
    <source>
        <strain evidence="2 3">NPDC059500</strain>
    </source>
</reference>
<evidence type="ECO:0000256" key="1">
    <source>
        <dbReference type="SAM" id="MobiDB-lite"/>
    </source>
</evidence>
<dbReference type="EMBL" id="JBHYTS010000014">
    <property type="protein sequence ID" value="MFE1751244.1"/>
    <property type="molecule type" value="Genomic_DNA"/>
</dbReference>
<organism evidence="2 3">
    <name type="scientific">Streptomyces anandii</name>
    <dbReference type="NCBI Taxonomy" id="285454"/>
    <lineage>
        <taxon>Bacteria</taxon>
        <taxon>Bacillati</taxon>
        <taxon>Actinomycetota</taxon>
        <taxon>Actinomycetes</taxon>
        <taxon>Kitasatosporales</taxon>
        <taxon>Streptomycetaceae</taxon>
        <taxon>Streptomyces</taxon>
    </lineage>
</organism>
<comment type="caution">
    <text evidence="2">The sequence shown here is derived from an EMBL/GenBank/DDBJ whole genome shotgun (WGS) entry which is preliminary data.</text>
</comment>
<evidence type="ECO:0000313" key="2">
    <source>
        <dbReference type="EMBL" id="MFE1751244.1"/>
    </source>
</evidence>
<gene>
    <name evidence="2" type="ORF">ACFW88_12000</name>
</gene>
<protein>
    <submittedName>
        <fullName evidence="2">Uncharacterized protein</fullName>
    </submittedName>
</protein>
<dbReference type="RefSeq" id="WP_381826710.1">
    <property type="nucleotide sequence ID" value="NZ_JBHYTS010000014.1"/>
</dbReference>